<comment type="caution">
    <text evidence="3">The sequence shown here is derived from an EMBL/GenBank/DDBJ whole genome shotgun (WGS) entry which is preliminary data.</text>
</comment>
<keyword evidence="2" id="KW-0472">Membrane</keyword>
<evidence type="ECO:0000256" key="2">
    <source>
        <dbReference type="SAM" id="Phobius"/>
    </source>
</evidence>
<accession>A0ABN1AR86</accession>
<dbReference type="InterPro" id="IPR009937">
    <property type="entry name" value="Phage_holin_3_6"/>
</dbReference>
<proteinExistence type="predicted"/>
<feature type="transmembrane region" description="Helical" evidence="2">
    <location>
        <begin position="106"/>
        <end position="128"/>
    </location>
</feature>
<keyword evidence="4" id="KW-1185">Reference proteome</keyword>
<name>A0ABN1AR86_9SPHN</name>
<keyword evidence="2" id="KW-0812">Transmembrane</keyword>
<reference evidence="3 4" key="1">
    <citation type="journal article" date="2019" name="Int. J. Syst. Evol. Microbiol.">
        <title>The Global Catalogue of Microorganisms (GCM) 10K type strain sequencing project: providing services to taxonomists for standard genome sequencing and annotation.</title>
        <authorList>
            <consortium name="The Broad Institute Genomics Platform"/>
            <consortium name="The Broad Institute Genome Sequencing Center for Infectious Disease"/>
            <person name="Wu L."/>
            <person name="Ma J."/>
        </authorList>
    </citation>
    <scope>NUCLEOTIDE SEQUENCE [LARGE SCALE GENOMIC DNA]</scope>
    <source>
        <strain evidence="3 4">JCM 14162</strain>
    </source>
</reference>
<protein>
    <recommendedName>
        <fullName evidence="5">Phage holin family protein</fullName>
    </recommendedName>
</protein>
<dbReference type="EMBL" id="BAAAEM010000003">
    <property type="protein sequence ID" value="GAA0481761.1"/>
    <property type="molecule type" value="Genomic_DNA"/>
</dbReference>
<organism evidence="3 4">
    <name type="scientific">Parasphingorhabdus litoris</name>
    <dbReference type="NCBI Taxonomy" id="394733"/>
    <lineage>
        <taxon>Bacteria</taxon>
        <taxon>Pseudomonadati</taxon>
        <taxon>Pseudomonadota</taxon>
        <taxon>Alphaproteobacteria</taxon>
        <taxon>Sphingomonadales</taxon>
        <taxon>Sphingomonadaceae</taxon>
        <taxon>Parasphingorhabdus</taxon>
    </lineage>
</organism>
<evidence type="ECO:0000256" key="1">
    <source>
        <dbReference type="SAM" id="MobiDB-lite"/>
    </source>
</evidence>
<evidence type="ECO:0008006" key="5">
    <source>
        <dbReference type="Google" id="ProtNLM"/>
    </source>
</evidence>
<feature type="transmembrane region" description="Helical" evidence="2">
    <location>
        <begin position="73"/>
        <end position="100"/>
    </location>
</feature>
<dbReference type="Pfam" id="PF07332">
    <property type="entry name" value="Phage_holin_3_6"/>
    <property type="match status" value="1"/>
</dbReference>
<sequence length="141" mass="15266">MIVLNDKTTGIEAEQSCDGAETAQTEPLTSNPDDRPLKLQVSDLVDDVRKLAEAEIEYYRVKLSVNMAATKTVLVLFSVAIILGITTMVALILGILLILSHYWGPVAATGLLTGGALLLTTILMTMAIKRARKLPLDENDQ</sequence>
<keyword evidence="2" id="KW-1133">Transmembrane helix</keyword>
<gene>
    <name evidence="3" type="ORF">GCM10009096_24970</name>
</gene>
<feature type="compositionally biased region" description="Polar residues" evidence="1">
    <location>
        <begin position="22"/>
        <end position="31"/>
    </location>
</feature>
<dbReference type="Proteomes" id="UP001500713">
    <property type="component" value="Unassembled WGS sequence"/>
</dbReference>
<feature type="region of interest" description="Disordered" evidence="1">
    <location>
        <begin position="1"/>
        <end position="33"/>
    </location>
</feature>
<evidence type="ECO:0000313" key="4">
    <source>
        <dbReference type="Proteomes" id="UP001500713"/>
    </source>
</evidence>
<evidence type="ECO:0000313" key="3">
    <source>
        <dbReference type="EMBL" id="GAA0481761.1"/>
    </source>
</evidence>